<dbReference type="AlphaFoldDB" id="A0A1I4YZA8"/>
<proteinExistence type="predicted"/>
<name>A0A1I4YZA8_9RHOB</name>
<protein>
    <submittedName>
        <fullName evidence="1">Uncharacterized protein</fullName>
    </submittedName>
</protein>
<dbReference type="EMBL" id="FOVP01000002">
    <property type="protein sequence ID" value="SFN43277.1"/>
    <property type="molecule type" value="Genomic_DNA"/>
</dbReference>
<dbReference type="STRING" id="1005928.SAMN04487859_102175"/>
<sequence length="49" mass="5359">MALLQMIYASEPLCFGAAVRDQAERSGGGHHLGQFVIALNQVHKPDKPR</sequence>
<organism evidence="1 2">
    <name type="scientific">Roseovarius lutimaris</name>
    <dbReference type="NCBI Taxonomy" id="1005928"/>
    <lineage>
        <taxon>Bacteria</taxon>
        <taxon>Pseudomonadati</taxon>
        <taxon>Pseudomonadota</taxon>
        <taxon>Alphaproteobacteria</taxon>
        <taxon>Rhodobacterales</taxon>
        <taxon>Roseobacteraceae</taxon>
        <taxon>Roseovarius</taxon>
    </lineage>
</organism>
<reference evidence="2" key="1">
    <citation type="submission" date="2016-10" db="EMBL/GenBank/DDBJ databases">
        <authorList>
            <person name="Varghese N."/>
            <person name="Submissions S."/>
        </authorList>
    </citation>
    <scope>NUCLEOTIDE SEQUENCE [LARGE SCALE GENOMIC DNA]</scope>
    <source>
        <strain evidence="2">DSM 28463</strain>
    </source>
</reference>
<evidence type="ECO:0000313" key="1">
    <source>
        <dbReference type="EMBL" id="SFN43277.1"/>
    </source>
</evidence>
<keyword evidence="2" id="KW-1185">Reference proteome</keyword>
<dbReference type="Proteomes" id="UP000198599">
    <property type="component" value="Unassembled WGS sequence"/>
</dbReference>
<evidence type="ECO:0000313" key="2">
    <source>
        <dbReference type="Proteomes" id="UP000198599"/>
    </source>
</evidence>
<gene>
    <name evidence="1" type="ORF">SAMN04487859_102175</name>
</gene>
<accession>A0A1I4YZA8</accession>